<evidence type="ECO:0000313" key="2">
    <source>
        <dbReference type="EMBL" id="KPL72524.1"/>
    </source>
</evidence>
<keyword evidence="1" id="KW-1133">Transmembrane helix</keyword>
<dbReference type="EMBL" id="LGCK01000007">
    <property type="protein sequence ID" value="KPL72524.1"/>
    <property type="molecule type" value="Genomic_DNA"/>
</dbReference>
<proteinExistence type="predicted"/>
<sequence>MGEPDFWFAQFIFMDNTMSIVQSIIHGFIGDFGMKVGDLYYANSLWINGIILFYALIVYISWRNYERVHEVIISSILEQLEPKLKNWSKSEITRNLKSVSIPWDKARKTIKIPLLAKSGTFLPKFASMGTIMALFPSDVLIQILREKKKN</sequence>
<accession>A0A0P6XSE5</accession>
<keyword evidence="3" id="KW-1185">Reference proteome</keyword>
<comment type="caution">
    <text evidence="2">The sequence shown here is derived from an EMBL/GenBank/DDBJ whole genome shotgun (WGS) entry which is preliminary data.</text>
</comment>
<name>A0A0P6XSE5_9CHLR</name>
<gene>
    <name evidence="2" type="ORF">ADM99_05205</name>
</gene>
<evidence type="ECO:0000313" key="3">
    <source>
        <dbReference type="Proteomes" id="UP000050430"/>
    </source>
</evidence>
<organism evidence="2 3">
    <name type="scientific">Leptolinea tardivitalis</name>
    <dbReference type="NCBI Taxonomy" id="229920"/>
    <lineage>
        <taxon>Bacteria</taxon>
        <taxon>Bacillati</taxon>
        <taxon>Chloroflexota</taxon>
        <taxon>Anaerolineae</taxon>
        <taxon>Anaerolineales</taxon>
        <taxon>Anaerolineaceae</taxon>
        <taxon>Leptolinea</taxon>
    </lineage>
</organism>
<feature type="transmembrane region" description="Helical" evidence="1">
    <location>
        <begin position="41"/>
        <end position="62"/>
    </location>
</feature>
<evidence type="ECO:0000256" key="1">
    <source>
        <dbReference type="SAM" id="Phobius"/>
    </source>
</evidence>
<keyword evidence="1" id="KW-0812">Transmembrane</keyword>
<protein>
    <submittedName>
        <fullName evidence="2">Uncharacterized protein</fullName>
    </submittedName>
</protein>
<feature type="transmembrane region" description="Helical" evidence="1">
    <location>
        <begin position="6"/>
        <end position="29"/>
    </location>
</feature>
<keyword evidence="1" id="KW-0472">Membrane</keyword>
<dbReference type="Proteomes" id="UP000050430">
    <property type="component" value="Unassembled WGS sequence"/>
</dbReference>
<dbReference type="AlphaFoldDB" id="A0A0P6XSE5"/>
<dbReference type="STRING" id="229920.ADM99_05205"/>
<reference evidence="2 3" key="1">
    <citation type="submission" date="2015-07" db="EMBL/GenBank/DDBJ databases">
        <title>Genome sequence of Leptolinea tardivitalis DSM 16556.</title>
        <authorList>
            <person name="Hemp J."/>
            <person name="Ward L.M."/>
            <person name="Pace L.A."/>
            <person name="Fischer W.W."/>
        </authorList>
    </citation>
    <scope>NUCLEOTIDE SEQUENCE [LARGE SCALE GENOMIC DNA]</scope>
    <source>
        <strain evidence="2 3">YMTK-2</strain>
    </source>
</reference>